<dbReference type="InterPro" id="IPR013097">
    <property type="entry name" value="Dabb"/>
</dbReference>
<comment type="subunit">
    <text evidence="1">Homodimer.</text>
</comment>
<protein>
    <submittedName>
        <fullName evidence="3">Stress protein</fullName>
    </submittedName>
</protein>
<reference evidence="3" key="1">
    <citation type="submission" date="2016-10" db="EMBL/GenBank/DDBJ databases">
        <title>CRISPR-Cas defence system in Roseofilum reptotaenium: evidence of a bacteriophage-cyanobacterium arms race in the coral black band disease.</title>
        <authorList>
            <person name="Buerger P."/>
            <person name="Wood-Charlson E.M."/>
            <person name="Weynberg K.D."/>
            <person name="Willis B."/>
            <person name="Van Oppen M.J."/>
        </authorList>
    </citation>
    <scope>NUCLEOTIDE SEQUENCE [LARGE SCALE GENOMIC DNA]</scope>
    <source>
        <strain evidence="3">AO1-A</strain>
    </source>
</reference>
<evidence type="ECO:0000256" key="1">
    <source>
        <dbReference type="ARBA" id="ARBA00011738"/>
    </source>
</evidence>
<name>A0A1L9QKX4_9CYAN</name>
<feature type="domain" description="Stress-response A/B barrel" evidence="2">
    <location>
        <begin position="2"/>
        <end position="95"/>
    </location>
</feature>
<dbReference type="PANTHER" id="PTHR33178">
    <property type="match status" value="1"/>
</dbReference>
<dbReference type="AlphaFoldDB" id="A0A1L9QKX4"/>
<dbReference type="Gene3D" id="3.30.70.100">
    <property type="match status" value="1"/>
</dbReference>
<dbReference type="SUPFAM" id="SSF54909">
    <property type="entry name" value="Dimeric alpha+beta barrel"/>
    <property type="match status" value="1"/>
</dbReference>
<keyword evidence="4" id="KW-1185">Reference proteome</keyword>
<evidence type="ECO:0000313" key="3">
    <source>
        <dbReference type="EMBL" id="OJJ18136.1"/>
    </source>
</evidence>
<dbReference type="STRING" id="1925591.BI308_22490"/>
<dbReference type="Pfam" id="PF07876">
    <property type="entry name" value="Dabb"/>
    <property type="match status" value="1"/>
</dbReference>
<dbReference type="PROSITE" id="PS51502">
    <property type="entry name" value="S_R_A_B_BARREL"/>
    <property type="match status" value="1"/>
</dbReference>
<gene>
    <name evidence="3" type="ORF">BI308_22490</name>
</gene>
<proteinExistence type="predicted"/>
<dbReference type="PANTHER" id="PTHR33178:SF10">
    <property type="entry name" value="STRESS-RESPONSE A_B BARREL DOMAIN-CONTAINING PROTEIN"/>
    <property type="match status" value="1"/>
</dbReference>
<comment type="caution">
    <text evidence="3">The sequence shown here is derived from an EMBL/GenBank/DDBJ whole genome shotgun (WGS) entry which is preliminary data.</text>
</comment>
<sequence length="102" mass="11360">MIEHIVLFQFKPDASPESLSAVVTRLRELKGKIPQILALSCGENFCDRAQGFTHGLVARFQDSASLQAYQDHPAHQEVVQTLIKPIAINILAMDYEIPEDGQ</sequence>
<dbReference type="InterPro" id="IPR011008">
    <property type="entry name" value="Dimeric_a/b-barrel"/>
</dbReference>
<dbReference type="Proteomes" id="UP000183940">
    <property type="component" value="Unassembled WGS sequence"/>
</dbReference>
<dbReference type="SMART" id="SM00886">
    <property type="entry name" value="Dabb"/>
    <property type="match status" value="1"/>
</dbReference>
<organism evidence="3 4">
    <name type="scientific">Roseofilum reptotaenium AO1-A</name>
    <dbReference type="NCBI Taxonomy" id="1925591"/>
    <lineage>
        <taxon>Bacteria</taxon>
        <taxon>Bacillati</taxon>
        <taxon>Cyanobacteriota</taxon>
        <taxon>Cyanophyceae</taxon>
        <taxon>Desertifilales</taxon>
        <taxon>Desertifilaceae</taxon>
        <taxon>Roseofilum</taxon>
    </lineage>
</organism>
<evidence type="ECO:0000313" key="4">
    <source>
        <dbReference type="Proteomes" id="UP000183940"/>
    </source>
</evidence>
<dbReference type="EMBL" id="MLAW01000057">
    <property type="protein sequence ID" value="OJJ18136.1"/>
    <property type="molecule type" value="Genomic_DNA"/>
</dbReference>
<evidence type="ECO:0000259" key="2">
    <source>
        <dbReference type="PROSITE" id="PS51502"/>
    </source>
</evidence>
<dbReference type="InterPro" id="IPR044662">
    <property type="entry name" value="HS1/DABB1-like"/>
</dbReference>
<accession>A0A1L9QKX4</accession>